<name>A0A3D8J617_9HELI</name>
<keyword evidence="4 9" id="KW-0808">Transferase</keyword>
<dbReference type="RefSeq" id="WP_115579517.1">
    <property type="nucleotide sequence ID" value="NZ_NXLX01000021.1"/>
</dbReference>
<dbReference type="EC" id="2.7.1.21" evidence="2 9"/>
<evidence type="ECO:0000256" key="4">
    <source>
        <dbReference type="ARBA" id="ARBA00022679"/>
    </source>
</evidence>
<accession>A0A3D8J617</accession>
<dbReference type="EMBL" id="NXLX01000021">
    <property type="protein sequence ID" value="RDU72334.1"/>
    <property type="molecule type" value="Genomic_DNA"/>
</dbReference>
<keyword evidence="5 9" id="KW-0547">Nucleotide-binding</keyword>
<comment type="catalytic activity">
    <reaction evidence="9">
        <text>thymidine + ATP = dTMP + ADP + H(+)</text>
        <dbReference type="Rhea" id="RHEA:19129"/>
        <dbReference type="ChEBI" id="CHEBI:15378"/>
        <dbReference type="ChEBI" id="CHEBI:17748"/>
        <dbReference type="ChEBI" id="CHEBI:30616"/>
        <dbReference type="ChEBI" id="CHEBI:63528"/>
        <dbReference type="ChEBI" id="CHEBI:456216"/>
        <dbReference type="EC" id="2.7.1.21"/>
    </reaction>
</comment>
<dbReference type="GO" id="GO:0005524">
    <property type="term" value="F:ATP binding"/>
    <property type="evidence" value="ECO:0007669"/>
    <property type="project" value="UniProtKB-KW"/>
</dbReference>
<dbReference type="OrthoDB" id="9781579at2"/>
<evidence type="ECO:0000256" key="8">
    <source>
        <dbReference type="PIRSR" id="PIRSR035805-1"/>
    </source>
</evidence>
<dbReference type="Proteomes" id="UP000256695">
    <property type="component" value="Unassembled WGS sequence"/>
</dbReference>
<sequence length="175" mass="20206">MELLTGTMKAGKSTLLLQKAKEVNAKGIPFVIIKSSIDTRDYFARNTDISELSKLNLGYFADEKVEMEFLNRYEYIFVDEVQFLKPEFLEKLIARKLNGAKIILAGLLYDVNEKLWSYFETLSPYLNTITILKATCDCCKKQEAIFQKRFGAVISDDYRVYCFDCNLKNSLLTKE</sequence>
<keyword evidence="3 9" id="KW-0237">DNA synthesis</keyword>
<evidence type="ECO:0000256" key="6">
    <source>
        <dbReference type="ARBA" id="ARBA00022777"/>
    </source>
</evidence>
<evidence type="ECO:0000313" key="12">
    <source>
        <dbReference type="Proteomes" id="UP000256695"/>
    </source>
</evidence>
<dbReference type="PANTHER" id="PTHR11441">
    <property type="entry name" value="THYMIDINE KINASE"/>
    <property type="match status" value="1"/>
</dbReference>
<evidence type="ECO:0000256" key="9">
    <source>
        <dbReference type="RuleBase" id="RU000544"/>
    </source>
</evidence>
<evidence type="ECO:0000256" key="2">
    <source>
        <dbReference type="ARBA" id="ARBA00012118"/>
    </source>
</evidence>
<dbReference type="InterPro" id="IPR001267">
    <property type="entry name" value="Thymidine_kinase"/>
</dbReference>
<evidence type="ECO:0000256" key="3">
    <source>
        <dbReference type="ARBA" id="ARBA00022634"/>
    </source>
</evidence>
<keyword evidence="12" id="KW-1185">Reference proteome</keyword>
<dbReference type="GO" id="GO:0046104">
    <property type="term" value="P:thymidine metabolic process"/>
    <property type="evidence" value="ECO:0007669"/>
    <property type="project" value="TreeGrafter"/>
</dbReference>
<evidence type="ECO:0000313" key="11">
    <source>
        <dbReference type="EMBL" id="RDU72334.1"/>
    </source>
</evidence>
<dbReference type="PANTHER" id="PTHR11441:SF0">
    <property type="entry name" value="THYMIDINE KINASE, CYTOSOLIC"/>
    <property type="match status" value="1"/>
</dbReference>
<evidence type="ECO:0000256" key="7">
    <source>
        <dbReference type="ARBA" id="ARBA00022840"/>
    </source>
</evidence>
<evidence type="ECO:0000256" key="1">
    <source>
        <dbReference type="ARBA" id="ARBA00007587"/>
    </source>
</evidence>
<dbReference type="GO" id="GO:0071897">
    <property type="term" value="P:DNA biosynthetic process"/>
    <property type="evidence" value="ECO:0007669"/>
    <property type="project" value="UniProtKB-KW"/>
</dbReference>
<comment type="caution">
    <text evidence="11">The sequence shown here is derived from an EMBL/GenBank/DDBJ whole genome shotgun (WGS) entry which is preliminary data.</text>
</comment>
<reference evidence="11 12" key="1">
    <citation type="submission" date="2018-04" db="EMBL/GenBank/DDBJ databases">
        <title>Novel Campyloabacter and Helicobacter Species and Strains.</title>
        <authorList>
            <person name="Mannion A.J."/>
            <person name="Shen Z."/>
            <person name="Fox J.G."/>
        </authorList>
    </citation>
    <scope>NUCLEOTIDE SEQUENCE [LARGE SCALE GENOMIC DNA]</scope>
    <source>
        <strain evidence="11 12">MIT 04-9362</strain>
    </source>
</reference>
<evidence type="ECO:0000256" key="5">
    <source>
        <dbReference type="ARBA" id="ARBA00022741"/>
    </source>
</evidence>
<dbReference type="Pfam" id="PF00265">
    <property type="entry name" value="TK"/>
    <property type="match status" value="1"/>
</dbReference>
<keyword evidence="7 9" id="KW-0067">ATP-binding</keyword>
<dbReference type="PIRSF" id="PIRSF035805">
    <property type="entry name" value="TK_cell"/>
    <property type="match status" value="1"/>
</dbReference>
<protein>
    <recommendedName>
        <fullName evidence="2 9">Thymidine kinase</fullName>
        <ecNumber evidence="2 9">2.7.1.21</ecNumber>
    </recommendedName>
</protein>
<dbReference type="GO" id="GO:0004797">
    <property type="term" value="F:thymidine kinase activity"/>
    <property type="evidence" value="ECO:0007669"/>
    <property type="project" value="UniProtKB-EC"/>
</dbReference>
<comment type="similarity">
    <text evidence="1 10">Belongs to the thymidine kinase family.</text>
</comment>
<proteinExistence type="inferred from homology"/>
<feature type="active site" description="Proton acceptor" evidence="8">
    <location>
        <position position="80"/>
    </location>
</feature>
<evidence type="ECO:0000256" key="10">
    <source>
        <dbReference type="RuleBase" id="RU004165"/>
    </source>
</evidence>
<dbReference type="SUPFAM" id="SSF52540">
    <property type="entry name" value="P-loop containing nucleoside triphosphate hydrolases"/>
    <property type="match status" value="1"/>
</dbReference>
<keyword evidence="6 9" id="KW-0418">Kinase</keyword>
<dbReference type="AlphaFoldDB" id="A0A3D8J617"/>
<dbReference type="InterPro" id="IPR027417">
    <property type="entry name" value="P-loop_NTPase"/>
</dbReference>
<dbReference type="Gene3D" id="3.40.50.300">
    <property type="entry name" value="P-loop containing nucleotide triphosphate hydrolases"/>
    <property type="match status" value="1"/>
</dbReference>
<gene>
    <name evidence="11" type="ORF">CQA57_06955</name>
</gene>
<organism evidence="11 12">
    <name type="scientific">Helicobacter anseris</name>
    <dbReference type="NCBI Taxonomy" id="375926"/>
    <lineage>
        <taxon>Bacteria</taxon>
        <taxon>Pseudomonadati</taxon>
        <taxon>Campylobacterota</taxon>
        <taxon>Epsilonproteobacteria</taxon>
        <taxon>Campylobacterales</taxon>
        <taxon>Helicobacteraceae</taxon>
        <taxon>Helicobacter</taxon>
    </lineage>
</organism>